<feature type="compositionally biased region" description="Basic residues" evidence="1">
    <location>
        <begin position="314"/>
        <end position="329"/>
    </location>
</feature>
<organism evidence="2 3">
    <name type="scientific">Seminavis robusta</name>
    <dbReference type="NCBI Taxonomy" id="568900"/>
    <lineage>
        <taxon>Eukaryota</taxon>
        <taxon>Sar</taxon>
        <taxon>Stramenopiles</taxon>
        <taxon>Ochrophyta</taxon>
        <taxon>Bacillariophyta</taxon>
        <taxon>Bacillariophyceae</taxon>
        <taxon>Bacillariophycidae</taxon>
        <taxon>Naviculales</taxon>
        <taxon>Naviculaceae</taxon>
        <taxon>Seminavis</taxon>
    </lineage>
</organism>
<feature type="compositionally biased region" description="Low complexity" evidence="1">
    <location>
        <begin position="27"/>
        <end position="36"/>
    </location>
</feature>
<sequence length="413" mass="44863">MDNEQPPDNGLGMADPSSGMLGPLTDPPGVVAGVDVAPPPGMLEDVGDPTAAGLMMPPDIGLAVQDHHPGAHHHHHHHDSVEDTLESLAAAPGGMPEPPMVGLDQHHHVAVEAAPIKDDLKPQDLSDVMSPVDVQHTHDVKPSDADTTDKDTSAMIAEAAAAAVASVAGGGASEDATAAALAVKTDGQVAEEERAKRNQLRRKRYREKAEEGSVISGADSRTLKSHEEQLATRRLKDRERYASMTSKQRQVYNAKRRDQYHRQSEESRQKRRERERNRYHSLGDGDAKERNARRAKLERERYQRLSATDLETKNRKRRERAAHLRKRGSKGGSVASGSQSYLSTPMTVSVAEHSQHTLGTLGVPHMENPEMAAPVQQHDEEGIQNSAAAEEAVKEAVKEAVEEACGKSDIVQI</sequence>
<keyword evidence="3" id="KW-1185">Reference proteome</keyword>
<evidence type="ECO:0000313" key="2">
    <source>
        <dbReference type="EMBL" id="CAB9527423.1"/>
    </source>
</evidence>
<feature type="region of interest" description="Disordered" evidence="1">
    <location>
        <begin position="1"/>
        <end position="41"/>
    </location>
</feature>
<dbReference type="AlphaFoldDB" id="A0A9N8HU47"/>
<feature type="region of interest" description="Disordered" evidence="1">
    <location>
        <begin position="184"/>
        <end position="353"/>
    </location>
</feature>
<gene>
    <name evidence="2" type="ORF">SEMRO_1993_G309910.1</name>
</gene>
<comment type="caution">
    <text evidence="2">The sequence shown here is derived from an EMBL/GenBank/DDBJ whole genome shotgun (WGS) entry which is preliminary data.</text>
</comment>
<evidence type="ECO:0000313" key="3">
    <source>
        <dbReference type="Proteomes" id="UP001153069"/>
    </source>
</evidence>
<dbReference type="EMBL" id="CAICTM010001991">
    <property type="protein sequence ID" value="CAB9527423.1"/>
    <property type="molecule type" value="Genomic_DNA"/>
</dbReference>
<dbReference type="OrthoDB" id="48958at2759"/>
<feature type="compositionally biased region" description="Basic and acidic residues" evidence="1">
    <location>
        <begin position="221"/>
        <end position="241"/>
    </location>
</feature>
<feature type="compositionally biased region" description="Basic and acidic residues" evidence="1">
    <location>
        <begin position="255"/>
        <end position="303"/>
    </location>
</feature>
<dbReference type="Proteomes" id="UP001153069">
    <property type="component" value="Unassembled WGS sequence"/>
</dbReference>
<evidence type="ECO:0000256" key="1">
    <source>
        <dbReference type="SAM" id="MobiDB-lite"/>
    </source>
</evidence>
<feature type="compositionally biased region" description="Basic residues" evidence="1">
    <location>
        <begin position="197"/>
        <end position="206"/>
    </location>
</feature>
<proteinExistence type="predicted"/>
<accession>A0A9N8HU47</accession>
<name>A0A9N8HU47_9STRA</name>
<feature type="compositionally biased region" description="Polar residues" evidence="1">
    <location>
        <begin position="335"/>
        <end position="347"/>
    </location>
</feature>
<protein>
    <submittedName>
        <fullName evidence="2">Uncharacterized protein</fullName>
    </submittedName>
</protein>
<reference evidence="2" key="1">
    <citation type="submission" date="2020-06" db="EMBL/GenBank/DDBJ databases">
        <authorList>
            <consortium name="Plant Systems Biology data submission"/>
        </authorList>
    </citation>
    <scope>NUCLEOTIDE SEQUENCE</scope>
    <source>
        <strain evidence="2">D6</strain>
    </source>
</reference>